<gene>
    <name evidence="2" type="ORF">IPV69_21830</name>
</gene>
<dbReference type="RefSeq" id="WP_206291846.1">
    <property type="nucleotide sequence ID" value="NZ_CP063458.1"/>
</dbReference>
<feature type="transmembrane region" description="Helical" evidence="1">
    <location>
        <begin position="52"/>
        <end position="71"/>
    </location>
</feature>
<feature type="transmembrane region" description="Helical" evidence="1">
    <location>
        <begin position="20"/>
        <end position="40"/>
    </location>
</feature>
<feature type="transmembrane region" description="Helical" evidence="1">
    <location>
        <begin position="102"/>
        <end position="135"/>
    </location>
</feature>
<organism evidence="2 3">
    <name type="scientific">Humisphaera borealis</name>
    <dbReference type="NCBI Taxonomy" id="2807512"/>
    <lineage>
        <taxon>Bacteria</taxon>
        <taxon>Pseudomonadati</taxon>
        <taxon>Planctomycetota</taxon>
        <taxon>Phycisphaerae</taxon>
        <taxon>Tepidisphaerales</taxon>
        <taxon>Tepidisphaeraceae</taxon>
        <taxon>Humisphaera</taxon>
    </lineage>
</organism>
<proteinExistence type="predicted"/>
<name>A0A7M2WTR6_9BACT</name>
<dbReference type="AlphaFoldDB" id="A0A7M2WTR6"/>
<accession>A0A7M2WTR6</accession>
<reference evidence="2 3" key="1">
    <citation type="submission" date="2020-10" db="EMBL/GenBank/DDBJ databases">
        <title>Wide distribution of Phycisphaera-like planctomycetes from WD2101 soil group in peatlands and genome analysis of the first cultivated representative.</title>
        <authorList>
            <person name="Dedysh S.N."/>
            <person name="Beletsky A.V."/>
            <person name="Ivanova A."/>
            <person name="Kulichevskaya I.S."/>
            <person name="Suzina N.E."/>
            <person name="Philippov D.A."/>
            <person name="Rakitin A.L."/>
            <person name="Mardanov A.V."/>
            <person name="Ravin N.V."/>
        </authorList>
    </citation>
    <scope>NUCLEOTIDE SEQUENCE [LARGE SCALE GENOMIC DNA]</scope>
    <source>
        <strain evidence="2 3">M1803</strain>
    </source>
</reference>
<dbReference type="Pfam" id="PF16316">
    <property type="entry name" value="DUF4956"/>
    <property type="match status" value="1"/>
</dbReference>
<dbReference type="Proteomes" id="UP000593765">
    <property type="component" value="Chromosome"/>
</dbReference>
<keyword evidence="1" id="KW-0472">Membrane</keyword>
<evidence type="ECO:0000313" key="3">
    <source>
        <dbReference type="Proteomes" id="UP000593765"/>
    </source>
</evidence>
<keyword evidence="3" id="KW-1185">Reference proteome</keyword>
<keyword evidence="1" id="KW-1133">Transmembrane helix</keyword>
<dbReference type="InterPro" id="IPR032531">
    <property type="entry name" value="DUF4956"/>
</dbReference>
<keyword evidence="1" id="KW-0812">Transmembrane</keyword>
<sequence>MPWWLEQTLQVEQEITPAVILKRLGIAFVFGCVAAGIHRFTCRRTVDGDQPALAATLVLLAVLIALVMLVIGESVARAFSLAGALAIVRFRTVVEDTRDTAFVMFAVISGMAAGTGYFMGPIVCTPVVLLAAWLFRKRPHSLNSPQSRLTIRMASGKTIHPRIGEILTTSVSWHRLSGLSTARGGTALDATYDIELPPAEAVFTLVDELSRIEGVQDVELK</sequence>
<evidence type="ECO:0000313" key="2">
    <source>
        <dbReference type="EMBL" id="QOV88839.1"/>
    </source>
</evidence>
<dbReference type="KEGG" id="hbs:IPV69_21830"/>
<protein>
    <submittedName>
        <fullName evidence="2">DUF4956 domain-containing protein</fullName>
    </submittedName>
</protein>
<dbReference type="EMBL" id="CP063458">
    <property type="protein sequence ID" value="QOV88839.1"/>
    <property type="molecule type" value="Genomic_DNA"/>
</dbReference>
<evidence type="ECO:0000256" key="1">
    <source>
        <dbReference type="SAM" id="Phobius"/>
    </source>
</evidence>